<evidence type="ECO:0000313" key="2">
    <source>
        <dbReference type="Proteomes" id="UP000789508"/>
    </source>
</evidence>
<dbReference type="EMBL" id="CAJVPS010010263">
    <property type="protein sequence ID" value="CAG8656710.1"/>
    <property type="molecule type" value="Genomic_DNA"/>
</dbReference>
<gene>
    <name evidence="1" type="ORF">ALEPTO_LOCUS10190</name>
</gene>
<protein>
    <submittedName>
        <fullName evidence="1">13505_t:CDS:1</fullName>
    </submittedName>
</protein>
<sequence length="144" mass="17357">MDLQNFDMDDRVHYTLRAIPKRGKNDFEKLQKGFQKLKKFSKKFKFFGRTKSNENISAVMPPLKKVKQLKKLSDDELKQEWRELLRIFRSIRDAIFADEMSTLTSKGERKQWKAEFKKLRRKVEAPSILDEYLHHLALNEEIRR</sequence>
<organism evidence="1 2">
    <name type="scientific">Ambispora leptoticha</name>
    <dbReference type="NCBI Taxonomy" id="144679"/>
    <lineage>
        <taxon>Eukaryota</taxon>
        <taxon>Fungi</taxon>
        <taxon>Fungi incertae sedis</taxon>
        <taxon>Mucoromycota</taxon>
        <taxon>Glomeromycotina</taxon>
        <taxon>Glomeromycetes</taxon>
        <taxon>Archaeosporales</taxon>
        <taxon>Ambisporaceae</taxon>
        <taxon>Ambispora</taxon>
    </lineage>
</organism>
<reference evidence="1" key="1">
    <citation type="submission" date="2021-06" db="EMBL/GenBank/DDBJ databases">
        <authorList>
            <person name="Kallberg Y."/>
            <person name="Tangrot J."/>
            <person name="Rosling A."/>
        </authorList>
    </citation>
    <scope>NUCLEOTIDE SEQUENCE</scope>
    <source>
        <strain evidence="1">FL130A</strain>
    </source>
</reference>
<keyword evidence="2" id="KW-1185">Reference proteome</keyword>
<comment type="caution">
    <text evidence="1">The sequence shown here is derived from an EMBL/GenBank/DDBJ whole genome shotgun (WGS) entry which is preliminary data.</text>
</comment>
<evidence type="ECO:0000313" key="1">
    <source>
        <dbReference type="EMBL" id="CAG8656710.1"/>
    </source>
</evidence>
<proteinExistence type="predicted"/>
<dbReference type="AlphaFoldDB" id="A0A9N9DZC3"/>
<accession>A0A9N9DZC3</accession>
<dbReference type="Proteomes" id="UP000789508">
    <property type="component" value="Unassembled WGS sequence"/>
</dbReference>
<name>A0A9N9DZC3_9GLOM</name>